<gene>
    <name evidence="1" type="ORF">EVA_11159</name>
</gene>
<accession>J9CKY9</accession>
<dbReference type="AlphaFoldDB" id="J9CKY9"/>
<name>J9CKY9_9ZZZZ</name>
<proteinExistence type="predicted"/>
<dbReference type="EMBL" id="AMCI01003251">
    <property type="protein sequence ID" value="EJX00736.1"/>
    <property type="molecule type" value="Genomic_DNA"/>
</dbReference>
<reference evidence="1" key="1">
    <citation type="journal article" date="2012" name="PLoS ONE">
        <title>Gene sets for utilization of primary and secondary nutrition supplies in the distal gut of endangered iberian lynx.</title>
        <authorList>
            <person name="Alcaide M."/>
            <person name="Messina E."/>
            <person name="Richter M."/>
            <person name="Bargiela R."/>
            <person name="Peplies J."/>
            <person name="Huws S.A."/>
            <person name="Newbold C.J."/>
            <person name="Golyshin P.N."/>
            <person name="Simon M.A."/>
            <person name="Lopez G."/>
            <person name="Yakimov M.M."/>
            <person name="Ferrer M."/>
        </authorList>
    </citation>
    <scope>NUCLEOTIDE SEQUENCE</scope>
</reference>
<sequence>MGVRKKFEEISQTVKDKRNEYIENKENEKEELDK</sequence>
<organism evidence="1">
    <name type="scientific">gut metagenome</name>
    <dbReference type="NCBI Taxonomy" id="749906"/>
    <lineage>
        <taxon>unclassified sequences</taxon>
        <taxon>metagenomes</taxon>
        <taxon>organismal metagenomes</taxon>
    </lineage>
</organism>
<comment type="caution">
    <text evidence="1">The sequence shown here is derived from an EMBL/GenBank/DDBJ whole genome shotgun (WGS) entry which is preliminary data.</text>
</comment>
<evidence type="ECO:0000313" key="1">
    <source>
        <dbReference type="EMBL" id="EJX00736.1"/>
    </source>
</evidence>
<protein>
    <submittedName>
        <fullName evidence="1">Uncharacterized protein</fullName>
    </submittedName>
</protein>